<feature type="repeat" description="WD" evidence="3">
    <location>
        <begin position="530"/>
        <end position="563"/>
    </location>
</feature>
<dbReference type="SUPFAM" id="SSF50978">
    <property type="entry name" value="WD40 repeat-like"/>
    <property type="match status" value="1"/>
</dbReference>
<dbReference type="PROSITE" id="PS50294">
    <property type="entry name" value="WD_REPEATS_REGION"/>
    <property type="match status" value="5"/>
</dbReference>
<dbReference type="SMART" id="SM00320">
    <property type="entry name" value="WD40"/>
    <property type="match status" value="8"/>
</dbReference>
<feature type="repeat" description="WD" evidence="3">
    <location>
        <begin position="188"/>
        <end position="226"/>
    </location>
</feature>
<dbReference type="EMBL" id="JBFCZG010000003">
    <property type="protein sequence ID" value="KAL3424389.1"/>
    <property type="molecule type" value="Genomic_DNA"/>
</dbReference>
<dbReference type="PRINTS" id="PR00320">
    <property type="entry name" value="GPROTEINBRPT"/>
</dbReference>
<evidence type="ECO:0000256" key="3">
    <source>
        <dbReference type="PROSITE-ProRule" id="PRU00221"/>
    </source>
</evidence>
<dbReference type="SUPFAM" id="SSF82171">
    <property type="entry name" value="DPP6 N-terminal domain-like"/>
    <property type="match status" value="1"/>
</dbReference>
<comment type="caution">
    <text evidence="5">The sequence shown here is derived from an EMBL/GenBank/DDBJ whole genome shotgun (WGS) entry which is preliminary data.</text>
</comment>
<dbReference type="InterPro" id="IPR001680">
    <property type="entry name" value="WD40_rpt"/>
</dbReference>
<feature type="repeat" description="WD" evidence="3">
    <location>
        <begin position="229"/>
        <end position="270"/>
    </location>
</feature>
<dbReference type="InterPro" id="IPR056154">
    <property type="entry name" value="Beta-prop_IFT140_1st"/>
</dbReference>
<keyword evidence="2" id="KW-0677">Repeat</keyword>
<dbReference type="InterPro" id="IPR015943">
    <property type="entry name" value="WD40/YVTN_repeat-like_dom_sf"/>
</dbReference>
<reference evidence="5 6" key="1">
    <citation type="submission" date="2024-06" db="EMBL/GenBank/DDBJ databases">
        <title>Complete genome of Phlyctema vagabunda strain 19-DSS-EL-015.</title>
        <authorList>
            <person name="Fiorenzani C."/>
        </authorList>
    </citation>
    <scope>NUCLEOTIDE SEQUENCE [LARGE SCALE GENOMIC DNA]</scope>
    <source>
        <strain evidence="5 6">19-DSS-EL-015</strain>
    </source>
</reference>
<feature type="repeat" description="WD" evidence="3">
    <location>
        <begin position="487"/>
        <end position="519"/>
    </location>
</feature>
<gene>
    <name evidence="5" type="ORF">PVAG01_03670</name>
</gene>
<dbReference type="Proteomes" id="UP001629113">
    <property type="component" value="Unassembled WGS sequence"/>
</dbReference>
<proteinExistence type="predicted"/>
<dbReference type="InterPro" id="IPR036322">
    <property type="entry name" value="WD40_repeat_dom_sf"/>
</dbReference>
<keyword evidence="1 3" id="KW-0853">WD repeat</keyword>
<keyword evidence="6" id="KW-1185">Reference proteome</keyword>
<evidence type="ECO:0000313" key="5">
    <source>
        <dbReference type="EMBL" id="KAL3424389.1"/>
    </source>
</evidence>
<name>A0ABR4PM32_9HELO</name>
<dbReference type="Gene3D" id="2.130.10.10">
    <property type="entry name" value="YVTN repeat-like/Quinoprotein amine dehydrogenase"/>
    <property type="match status" value="2"/>
</dbReference>
<dbReference type="Pfam" id="PF00400">
    <property type="entry name" value="WD40"/>
    <property type="match status" value="3"/>
</dbReference>
<evidence type="ECO:0000259" key="4">
    <source>
        <dbReference type="Pfam" id="PF23383"/>
    </source>
</evidence>
<protein>
    <submittedName>
        <fullName evidence="5">WD repeat-containing protein C9G1.05</fullName>
    </submittedName>
</protein>
<feature type="repeat" description="WD" evidence="3">
    <location>
        <begin position="573"/>
        <end position="610"/>
    </location>
</feature>
<dbReference type="PANTHER" id="PTHR19856">
    <property type="entry name" value="WD-REPEATCONTAINING PROTEIN WDR1"/>
    <property type="match status" value="1"/>
</dbReference>
<feature type="domain" description="IFT140 first beta-propeller" evidence="4">
    <location>
        <begin position="466"/>
        <end position="578"/>
    </location>
</feature>
<accession>A0ABR4PM32</accession>
<evidence type="ECO:0000256" key="2">
    <source>
        <dbReference type="ARBA" id="ARBA00022737"/>
    </source>
</evidence>
<organism evidence="5 6">
    <name type="scientific">Phlyctema vagabunda</name>
    <dbReference type="NCBI Taxonomy" id="108571"/>
    <lineage>
        <taxon>Eukaryota</taxon>
        <taxon>Fungi</taxon>
        <taxon>Dikarya</taxon>
        <taxon>Ascomycota</taxon>
        <taxon>Pezizomycotina</taxon>
        <taxon>Leotiomycetes</taxon>
        <taxon>Helotiales</taxon>
        <taxon>Dermateaceae</taxon>
        <taxon>Phlyctema</taxon>
    </lineage>
</organism>
<dbReference type="InterPro" id="IPR020472">
    <property type="entry name" value="WD40_PAC1"/>
</dbReference>
<dbReference type="Pfam" id="PF23383">
    <property type="entry name" value="Beta-prop_IFT140_1st"/>
    <property type="match status" value="1"/>
</dbReference>
<dbReference type="PROSITE" id="PS50082">
    <property type="entry name" value="WD_REPEATS_2"/>
    <property type="match status" value="6"/>
</dbReference>
<evidence type="ECO:0000313" key="6">
    <source>
        <dbReference type="Proteomes" id="UP001629113"/>
    </source>
</evidence>
<dbReference type="PANTHER" id="PTHR19856:SF0">
    <property type="entry name" value="WD REPEAT-CONTAINING PROTEIN 1"/>
    <property type="match status" value="1"/>
</dbReference>
<sequence length="610" mass="64420">MSIVSNKILAASPGTERGRPTQLSTDPKGERIAYASGKSIFLRSIDDPSISKQYTTHTAQTTVARFSPSGYYIASGDVSGAVKVWDAVEAVNTKGEYHIISGRINDLAWDGDSQRLIAVGDGRERFGHCITADSGNSVGEISGHSSIINSVSIRQQRPLRASTGSDDSSMVFLHGAPFKYQNKIGGLHKGYVYGVSFSPDGSHLVSVGADRRIQLYDGKTGEATVQIGEGEHKGSIFGVSWAPDSKRFVTASADQTVKLWNVESGKAVQTWRFGGEGNVSVADQQVGVVWPAGRSDGLIISLNLAGDLNYLTEGSQTPTKIVQGHNRSITALGSNTSGPSQTFWTGSFEGRVCSWDVASGIGSAIEGSSHTNQVTGFTNTAGRAYSVAWDDTLRIADTTGNTFVGEPSKLSAQPKGIANAEGRVFVATASGIDIFSKDSLVDQVAIKDFSPTSIAASRSFVAVGDETNAVHIYAIDSSNKLSHKEKLANSTAQITSLAFTPSGSLLAAGNSSGKIFVYNTSDWEIKTDRWSAHTARVTSIAWNEEGTHAVSGSLDTNVFVWSLAKPGKRVKAPNAHKDGVNGVCWIQGSQAVASTGGDAAIKIWTVAGLE</sequence>
<evidence type="ECO:0000256" key="1">
    <source>
        <dbReference type="ARBA" id="ARBA00022574"/>
    </source>
</evidence>
<feature type="repeat" description="WD" evidence="3">
    <location>
        <begin position="54"/>
        <end position="86"/>
    </location>
</feature>